<gene>
    <name evidence="3" type="ORF">PBV87_17195</name>
</gene>
<dbReference type="Gene3D" id="3.40.50.2000">
    <property type="entry name" value="Glycogen Phosphorylase B"/>
    <property type="match status" value="2"/>
</dbReference>
<proteinExistence type="predicted"/>
<keyword evidence="4" id="KW-1185">Reference proteome</keyword>
<keyword evidence="1 3" id="KW-0808">Transferase</keyword>
<dbReference type="GO" id="GO:0016757">
    <property type="term" value="F:glycosyltransferase activity"/>
    <property type="evidence" value="ECO:0007669"/>
    <property type="project" value="UniProtKB-KW"/>
</dbReference>
<dbReference type="PANTHER" id="PTHR46401">
    <property type="entry name" value="GLYCOSYLTRANSFERASE WBBK-RELATED"/>
    <property type="match status" value="1"/>
</dbReference>
<protein>
    <submittedName>
        <fullName evidence="3">Glycosyltransferase</fullName>
        <ecNumber evidence="3">2.4.-.-</ecNumber>
    </submittedName>
</protein>
<dbReference type="EMBL" id="JAQIFT010000061">
    <property type="protein sequence ID" value="MDA3733216.1"/>
    <property type="molecule type" value="Genomic_DNA"/>
</dbReference>
<dbReference type="Proteomes" id="UP001169242">
    <property type="component" value="Unassembled WGS sequence"/>
</dbReference>
<name>A0AA42J2M0_9FIRM</name>
<evidence type="ECO:0000256" key="1">
    <source>
        <dbReference type="ARBA" id="ARBA00022679"/>
    </source>
</evidence>
<keyword evidence="3" id="KW-0328">Glycosyltransferase</keyword>
<evidence type="ECO:0000313" key="4">
    <source>
        <dbReference type="Proteomes" id="UP001169242"/>
    </source>
</evidence>
<dbReference type="AlphaFoldDB" id="A0AA42J2M0"/>
<evidence type="ECO:0000313" key="3">
    <source>
        <dbReference type="EMBL" id="MDA3733216.1"/>
    </source>
</evidence>
<dbReference type="InterPro" id="IPR028098">
    <property type="entry name" value="Glyco_trans_4-like_N"/>
</dbReference>
<comment type="caution">
    <text evidence="3">The sequence shown here is derived from an EMBL/GenBank/DDBJ whole genome shotgun (WGS) entry which is preliminary data.</text>
</comment>
<dbReference type="PANTHER" id="PTHR46401:SF2">
    <property type="entry name" value="GLYCOSYLTRANSFERASE WBBK-RELATED"/>
    <property type="match status" value="1"/>
</dbReference>
<dbReference type="EC" id="2.4.-.-" evidence="3"/>
<reference evidence="3" key="1">
    <citation type="journal article" date="2023" name="Int. J. Syst. Evol. Microbiol.">
        <title>&lt;i&gt;Holtiella tumoricola&lt;/i&gt; gen. nov. sp. nov., isolated from a human clinical sample.</title>
        <authorList>
            <person name="Allen-Vercoe E."/>
            <person name="Daigneault M.C."/>
            <person name="Vancuren S.J."/>
            <person name="Cochrane K."/>
            <person name="O'Neal L.L."/>
            <person name="Sankaranarayanan K."/>
            <person name="Lawson P.A."/>
        </authorList>
    </citation>
    <scope>NUCLEOTIDE SEQUENCE</scope>
    <source>
        <strain evidence="3">CC70A</strain>
    </source>
</reference>
<dbReference type="RefSeq" id="WP_271013100.1">
    <property type="nucleotide sequence ID" value="NZ_JAQIFT010000061.1"/>
</dbReference>
<dbReference type="Pfam" id="PF13439">
    <property type="entry name" value="Glyco_transf_4"/>
    <property type="match status" value="1"/>
</dbReference>
<evidence type="ECO:0000259" key="2">
    <source>
        <dbReference type="Pfam" id="PF13439"/>
    </source>
</evidence>
<sequence>MKILYFSTVNWKWIKQRPHFIAEGLADEGIEVEYISLTPFFKQKIDKFPEANKNVFVNDKYVIPLASKISLIETINRCYIQNIIDKPYDVIIITHPIQYQYLKKTLEYNPRIIYDCMDNIPYFYEKEYRNKIIELENEICKKVDNIIVSSFYLKDKMINQYGIEENKITVICNAVARDLVERKYKVIPEEWILKKKNIVYIGTIGKWLDIDLLIKYAIANKDENIYLIGPKENELKVLPSNIYLLPPIEHKYIVSIIEQAEILIIPFKSGELIDAVDPVKIYEYKSLNKYVLCSRWKEMIKHEDDETIYFYEDLKEFEAQMHDIRTKNIQNITSLNKCYIEQNNWDKRVEKYLEVVFKLCN</sequence>
<dbReference type="SUPFAM" id="SSF53756">
    <property type="entry name" value="UDP-Glycosyltransferase/glycogen phosphorylase"/>
    <property type="match status" value="1"/>
</dbReference>
<dbReference type="GO" id="GO:0009103">
    <property type="term" value="P:lipopolysaccharide biosynthetic process"/>
    <property type="evidence" value="ECO:0007669"/>
    <property type="project" value="TreeGrafter"/>
</dbReference>
<feature type="domain" description="Glycosyltransferase subfamily 4-like N-terminal" evidence="2">
    <location>
        <begin position="21"/>
        <end position="176"/>
    </location>
</feature>
<accession>A0AA42J2M0</accession>
<organism evidence="3 4">
    <name type="scientific">Holtiella tumoricola</name>
    <dbReference type="NCBI Taxonomy" id="3018743"/>
    <lineage>
        <taxon>Bacteria</taxon>
        <taxon>Bacillati</taxon>
        <taxon>Bacillota</taxon>
        <taxon>Clostridia</taxon>
        <taxon>Lachnospirales</taxon>
        <taxon>Cellulosilyticaceae</taxon>
        <taxon>Holtiella</taxon>
    </lineage>
</organism>